<protein>
    <submittedName>
        <fullName evidence="1">Uncharacterized protein</fullName>
    </submittedName>
</protein>
<accession>A0ABX2TBQ0</accession>
<sequence>MLGGKIIGSLKKDKVDRLLAPEEMDSAARHRVMRFKEAMDGAILEANRDVCRRQIPAVNRQDLLRMVVRVAELRADYIECGLHISEQRHPTVAQIEELELRRRAFEELKAAYGATERLIERGYVTVTE</sequence>
<evidence type="ECO:0000313" key="2">
    <source>
        <dbReference type="Proteomes" id="UP000584642"/>
    </source>
</evidence>
<proteinExistence type="predicted"/>
<reference evidence="1 2" key="1">
    <citation type="submission" date="2020-05" db="EMBL/GenBank/DDBJ databases">
        <title>Azospirillum oleiclasticum sp. nov, a nitrogen-fixing and heavy crude oil-emulsifying bacterium isolated from the crude oil of Yumen Oilfield.</title>
        <authorList>
            <person name="Wu D."/>
            <person name="Cai M."/>
            <person name="Zhang X."/>
        </authorList>
    </citation>
    <scope>NUCLEOTIDE SEQUENCE [LARGE SCALE GENOMIC DNA]</scope>
    <source>
        <strain evidence="1 2">ROY-1-1-2</strain>
    </source>
</reference>
<dbReference type="Proteomes" id="UP000584642">
    <property type="component" value="Unassembled WGS sequence"/>
</dbReference>
<dbReference type="EMBL" id="JABFDB010000006">
    <property type="protein sequence ID" value="NYZ20120.1"/>
    <property type="molecule type" value="Genomic_DNA"/>
</dbReference>
<keyword evidence="2" id="KW-1185">Reference proteome</keyword>
<evidence type="ECO:0000313" key="1">
    <source>
        <dbReference type="EMBL" id="NYZ20120.1"/>
    </source>
</evidence>
<organism evidence="1 2">
    <name type="scientific">Azospirillum oleiclasticum</name>
    <dbReference type="NCBI Taxonomy" id="2735135"/>
    <lineage>
        <taxon>Bacteria</taxon>
        <taxon>Pseudomonadati</taxon>
        <taxon>Pseudomonadota</taxon>
        <taxon>Alphaproteobacteria</taxon>
        <taxon>Rhodospirillales</taxon>
        <taxon>Azospirillaceae</taxon>
        <taxon>Azospirillum</taxon>
    </lineage>
</organism>
<comment type="caution">
    <text evidence="1">The sequence shown here is derived from an EMBL/GenBank/DDBJ whole genome shotgun (WGS) entry which is preliminary data.</text>
</comment>
<gene>
    <name evidence="1" type="ORF">HND93_10375</name>
</gene>
<name>A0ABX2TBQ0_9PROT</name>